<protein>
    <submittedName>
        <fullName evidence="8">LysE family translocator</fullName>
    </submittedName>
</protein>
<evidence type="ECO:0000313" key="8">
    <source>
        <dbReference type="EMBL" id="MCY1143644.1"/>
    </source>
</evidence>
<dbReference type="Proteomes" id="UP001151002">
    <property type="component" value="Unassembled WGS sequence"/>
</dbReference>
<name>A0ABT4BAU3_9ACTN</name>
<feature type="transmembrane region" description="Helical" evidence="6">
    <location>
        <begin position="191"/>
        <end position="209"/>
    </location>
</feature>
<proteinExistence type="predicted"/>
<evidence type="ECO:0000256" key="5">
    <source>
        <dbReference type="ARBA" id="ARBA00023136"/>
    </source>
</evidence>
<evidence type="ECO:0000256" key="3">
    <source>
        <dbReference type="ARBA" id="ARBA00022692"/>
    </source>
</evidence>
<dbReference type="PANTHER" id="PTHR30086">
    <property type="entry name" value="ARGININE EXPORTER PROTEIN ARGO"/>
    <property type="match status" value="1"/>
</dbReference>
<organism evidence="8 9">
    <name type="scientific">Paractinoplanes pyxinae</name>
    <dbReference type="NCBI Taxonomy" id="2997416"/>
    <lineage>
        <taxon>Bacteria</taxon>
        <taxon>Bacillati</taxon>
        <taxon>Actinomycetota</taxon>
        <taxon>Actinomycetes</taxon>
        <taxon>Micromonosporales</taxon>
        <taxon>Micromonosporaceae</taxon>
        <taxon>Paractinoplanes</taxon>
    </lineage>
</organism>
<evidence type="ECO:0000256" key="7">
    <source>
        <dbReference type="SAM" id="SignalP"/>
    </source>
</evidence>
<keyword evidence="9" id="KW-1185">Reference proteome</keyword>
<keyword evidence="2" id="KW-1003">Cell membrane</keyword>
<dbReference type="Pfam" id="PF01810">
    <property type="entry name" value="LysE"/>
    <property type="match status" value="1"/>
</dbReference>
<keyword evidence="4 6" id="KW-1133">Transmembrane helix</keyword>
<accession>A0ABT4BAU3</accession>
<feature type="transmembrane region" description="Helical" evidence="6">
    <location>
        <begin position="74"/>
        <end position="93"/>
    </location>
</feature>
<feature type="transmembrane region" description="Helical" evidence="6">
    <location>
        <begin position="43"/>
        <end position="67"/>
    </location>
</feature>
<dbReference type="PANTHER" id="PTHR30086:SF20">
    <property type="entry name" value="ARGININE EXPORTER PROTEIN ARGO-RELATED"/>
    <property type="match status" value="1"/>
</dbReference>
<dbReference type="PIRSF" id="PIRSF006324">
    <property type="entry name" value="LeuE"/>
    <property type="match status" value="1"/>
</dbReference>
<evidence type="ECO:0000256" key="4">
    <source>
        <dbReference type="ARBA" id="ARBA00022989"/>
    </source>
</evidence>
<evidence type="ECO:0000256" key="6">
    <source>
        <dbReference type="SAM" id="Phobius"/>
    </source>
</evidence>
<evidence type="ECO:0000256" key="2">
    <source>
        <dbReference type="ARBA" id="ARBA00022475"/>
    </source>
</evidence>
<sequence>MSLVLQILSYALVVTLAAASPGPDFAVVTRYAALSGRPAGVASAAGVATGMAINTTLAIAGVGALVAASERLYLIVKLAGAAYLIYLAIRILLSLRQRGEGDQPLEALAPLDRKGIWQAYRHGLFANFLNPKVVVFLVTLMPQFLPDQPTLTEQIIFGAVSVVAVMNWFSIVAITVGTFRRAFTRRKFRNILNGITGAALLVVAARLALS</sequence>
<reference evidence="8" key="1">
    <citation type="submission" date="2022-11" db="EMBL/GenBank/DDBJ databases">
        <authorList>
            <person name="Somphong A."/>
            <person name="Phongsopitanun W."/>
        </authorList>
    </citation>
    <scope>NUCLEOTIDE SEQUENCE</scope>
    <source>
        <strain evidence="8">Pm04-4</strain>
    </source>
</reference>
<gene>
    <name evidence="8" type="ORF">OWR29_37060</name>
</gene>
<keyword evidence="7" id="KW-0732">Signal</keyword>
<comment type="caution">
    <text evidence="8">The sequence shown here is derived from an EMBL/GenBank/DDBJ whole genome shotgun (WGS) entry which is preliminary data.</text>
</comment>
<keyword evidence="5 6" id="KW-0472">Membrane</keyword>
<feature type="signal peptide" evidence="7">
    <location>
        <begin position="1"/>
        <end position="26"/>
    </location>
</feature>
<feature type="transmembrane region" description="Helical" evidence="6">
    <location>
        <begin position="155"/>
        <end position="179"/>
    </location>
</feature>
<dbReference type="EMBL" id="JAPNTZ010000016">
    <property type="protein sequence ID" value="MCY1143644.1"/>
    <property type="molecule type" value="Genomic_DNA"/>
</dbReference>
<evidence type="ECO:0000256" key="1">
    <source>
        <dbReference type="ARBA" id="ARBA00004651"/>
    </source>
</evidence>
<dbReference type="InterPro" id="IPR001123">
    <property type="entry name" value="LeuE-type"/>
</dbReference>
<keyword evidence="3 6" id="KW-0812">Transmembrane</keyword>
<feature type="chain" id="PRO_5047451640" evidence="7">
    <location>
        <begin position="27"/>
        <end position="210"/>
    </location>
</feature>
<comment type="subcellular location">
    <subcellularLocation>
        <location evidence="1">Cell membrane</location>
        <topology evidence="1">Multi-pass membrane protein</topology>
    </subcellularLocation>
</comment>
<dbReference type="RefSeq" id="WP_267568175.1">
    <property type="nucleotide sequence ID" value="NZ_JAPNTZ010000016.1"/>
</dbReference>
<evidence type="ECO:0000313" key="9">
    <source>
        <dbReference type="Proteomes" id="UP001151002"/>
    </source>
</evidence>